<organism evidence="2 3">
    <name type="scientific">Populus deltoides</name>
    <name type="common">Eastern poplar</name>
    <name type="synonym">Eastern cottonwood</name>
    <dbReference type="NCBI Taxonomy" id="3696"/>
    <lineage>
        <taxon>Eukaryota</taxon>
        <taxon>Viridiplantae</taxon>
        <taxon>Streptophyta</taxon>
        <taxon>Embryophyta</taxon>
        <taxon>Tracheophyta</taxon>
        <taxon>Spermatophyta</taxon>
        <taxon>Magnoliopsida</taxon>
        <taxon>eudicotyledons</taxon>
        <taxon>Gunneridae</taxon>
        <taxon>Pentapetalae</taxon>
        <taxon>rosids</taxon>
        <taxon>fabids</taxon>
        <taxon>Malpighiales</taxon>
        <taxon>Salicaceae</taxon>
        <taxon>Saliceae</taxon>
        <taxon>Populus</taxon>
    </lineage>
</organism>
<reference evidence="2" key="1">
    <citation type="journal article" date="2021" name="J. Hered.">
        <title>Genome Assembly of Salicaceae Populus deltoides (Eastern Cottonwood) I-69 Based on Nanopore Sequencing and Hi-C Technologies.</title>
        <authorList>
            <person name="Bai S."/>
            <person name="Wu H."/>
            <person name="Zhang J."/>
            <person name="Pan Z."/>
            <person name="Zhao W."/>
            <person name="Li Z."/>
            <person name="Tong C."/>
        </authorList>
    </citation>
    <scope>NUCLEOTIDE SEQUENCE</scope>
    <source>
        <tissue evidence="2">Leaf</tissue>
    </source>
</reference>
<dbReference type="InterPro" id="IPR002160">
    <property type="entry name" value="Prot_inh_Kunz-lg"/>
</dbReference>
<dbReference type="AlphaFoldDB" id="A0A8T2WIC8"/>
<evidence type="ECO:0000256" key="1">
    <source>
        <dbReference type="SAM" id="SignalP"/>
    </source>
</evidence>
<dbReference type="SMART" id="SM00452">
    <property type="entry name" value="STI"/>
    <property type="match status" value="1"/>
</dbReference>
<dbReference type="SUPFAM" id="SSF50386">
    <property type="entry name" value="STI-like"/>
    <property type="match status" value="1"/>
</dbReference>
<keyword evidence="1" id="KW-0732">Signal</keyword>
<proteinExistence type="predicted"/>
<dbReference type="Pfam" id="PF00197">
    <property type="entry name" value="Kunitz_legume"/>
    <property type="match status" value="1"/>
</dbReference>
<dbReference type="PROSITE" id="PS00283">
    <property type="entry name" value="SOYBEAN_KUNITZ"/>
    <property type="match status" value="1"/>
</dbReference>
<evidence type="ECO:0000313" key="3">
    <source>
        <dbReference type="Proteomes" id="UP000807159"/>
    </source>
</evidence>
<dbReference type="GO" id="GO:0004866">
    <property type="term" value="F:endopeptidase inhibitor activity"/>
    <property type="evidence" value="ECO:0007669"/>
    <property type="project" value="InterPro"/>
</dbReference>
<feature type="chain" id="PRO_5035945852" description="Kunitz-type trypsin inhibitor" evidence="1">
    <location>
        <begin position="24"/>
        <end position="276"/>
    </location>
</feature>
<dbReference type="InterPro" id="IPR011065">
    <property type="entry name" value="Kunitz_inhibitor_STI-like_sf"/>
</dbReference>
<protein>
    <recommendedName>
        <fullName evidence="4">Kunitz-type trypsin inhibitor</fullName>
    </recommendedName>
</protein>
<name>A0A8T2WIC8_POPDE</name>
<keyword evidence="3" id="KW-1185">Reference proteome</keyword>
<dbReference type="EMBL" id="JACEGQ020000019">
    <property type="protein sequence ID" value="KAH8481075.1"/>
    <property type="molecule type" value="Genomic_DNA"/>
</dbReference>
<gene>
    <name evidence="2" type="ORF">H0E87_031119</name>
</gene>
<feature type="signal peptide" evidence="1">
    <location>
        <begin position="1"/>
        <end position="23"/>
    </location>
</feature>
<comment type="caution">
    <text evidence="2">The sequence shown here is derived from an EMBL/GenBank/DDBJ whole genome shotgun (WGS) entry which is preliminary data.</text>
</comment>
<evidence type="ECO:0008006" key="4">
    <source>
        <dbReference type="Google" id="ProtNLM"/>
    </source>
</evidence>
<dbReference type="PANTHER" id="PTHR33107">
    <property type="entry name" value="KUNITZ TRYPSIN INHIBITOR 2"/>
    <property type="match status" value="1"/>
</dbReference>
<dbReference type="Proteomes" id="UP000807159">
    <property type="component" value="Chromosome 19"/>
</dbReference>
<accession>A0A8T2WIC8</accession>
<dbReference type="Gene3D" id="2.80.10.50">
    <property type="match status" value="1"/>
</dbReference>
<evidence type="ECO:0000313" key="2">
    <source>
        <dbReference type="EMBL" id="KAH8481075.1"/>
    </source>
</evidence>
<dbReference type="PANTHER" id="PTHR33107:SF75">
    <property type="entry name" value="INHIBITOR, PUTATIVE-RELATED"/>
    <property type="match status" value="1"/>
</dbReference>
<sequence length="276" mass="29915">MLRLIRSLSFICLLMAISSMAQGPPVLDTDGNPLTRGVEYYVDPAITDVAGGLTLVARNGSCPSYVGQVPIGPGSVEGLPVIFTPSNPGDTIITETTEFTVAFSASSTCVQNTTWGIGEEDPETRKRFIVIGGEPTVFDIDSDQAVGPYTIGWCPACLNPPLCGRPRCGLAGILEQNGTRFLTLDGPAFPFRFRRASCGIGRARTAAGGRLKEMEEWGLLLLSSVRLASLWRRAAVGLGCEADRRNRGSCGRFRRRRSWRGMVCVQPRDGSGWRLW</sequence>